<dbReference type="EMBL" id="NQKI01000008">
    <property type="protein sequence ID" value="OZY60140.1"/>
    <property type="molecule type" value="Genomic_DNA"/>
</dbReference>
<sequence>MQAIDEFEFEDDQPSDEQLLIWAIEAAEVMPPRRWLARWGGFLTPRMYRCNGKTKQRYNDLVKGIAKATKPVPDREATPYPGVMWA</sequence>
<name>A0A266NCK5_9PSED</name>
<protein>
    <submittedName>
        <fullName evidence="1">Uncharacterized protein</fullName>
    </submittedName>
</protein>
<comment type="caution">
    <text evidence="1">The sequence shown here is derived from an EMBL/GenBank/DDBJ whole genome shotgun (WGS) entry which is preliminary data.</text>
</comment>
<dbReference type="Proteomes" id="UP000215788">
    <property type="component" value="Unassembled WGS sequence"/>
</dbReference>
<dbReference type="AlphaFoldDB" id="A0A266NCK5"/>
<gene>
    <name evidence="1" type="ORF">CJF39_07415</name>
</gene>
<accession>A0A266NCK5</accession>
<proteinExistence type="predicted"/>
<reference evidence="1 2" key="1">
    <citation type="submission" date="2017-08" db="EMBL/GenBank/DDBJ databases">
        <title>Genomic and metabolic characterisation of spoilage-associated Pseudomonas species.</title>
        <authorList>
            <person name="Stanborough T."/>
            <person name="Fegan N."/>
            <person name="Powell S.M."/>
            <person name="Singh T."/>
            <person name="Tamplin M.L."/>
            <person name="Chandry P.S."/>
        </authorList>
    </citation>
    <scope>NUCLEOTIDE SEQUENCE [LARGE SCALE GENOMIC DNA]</scope>
    <source>
        <strain evidence="1 2">L1802</strain>
    </source>
</reference>
<evidence type="ECO:0000313" key="1">
    <source>
        <dbReference type="EMBL" id="OZY60140.1"/>
    </source>
</evidence>
<organism evidence="1 2">
    <name type="scientific">Pseudomonas lundensis</name>
    <dbReference type="NCBI Taxonomy" id="86185"/>
    <lineage>
        <taxon>Bacteria</taxon>
        <taxon>Pseudomonadati</taxon>
        <taxon>Pseudomonadota</taxon>
        <taxon>Gammaproteobacteria</taxon>
        <taxon>Pseudomonadales</taxon>
        <taxon>Pseudomonadaceae</taxon>
        <taxon>Pseudomonas</taxon>
    </lineage>
</organism>
<evidence type="ECO:0000313" key="2">
    <source>
        <dbReference type="Proteomes" id="UP000215788"/>
    </source>
</evidence>
<dbReference type="RefSeq" id="WP_094992823.1">
    <property type="nucleotide sequence ID" value="NZ_NQKI01000008.1"/>
</dbReference>
<dbReference type="OrthoDB" id="9894230at2"/>